<feature type="transmembrane region" description="Helical" evidence="1">
    <location>
        <begin position="7"/>
        <end position="33"/>
    </location>
</feature>
<dbReference type="EMBL" id="JACFXV010000053">
    <property type="protein sequence ID" value="MBA5777545.1"/>
    <property type="molecule type" value="Genomic_DNA"/>
</dbReference>
<gene>
    <name evidence="2" type="ORF">H2509_10465</name>
</gene>
<evidence type="ECO:0000313" key="2">
    <source>
        <dbReference type="EMBL" id="MBA5777545.1"/>
    </source>
</evidence>
<evidence type="ECO:0000256" key="1">
    <source>
        <dbReference type="SAM" id="Phobius"/>
    </source>
</evidence>
<sequence>MRSRTMISLALALMVFPLIAGAGITTILVTPALYARAEFLFPAVGIVALILTPIVSWKLAPRMRLRFWRKQ</sequence>
<feature type="transmembrane region" description="Helical" evidence="1">
    <location>
        <begin position="39"/>
        <end position="60"/>
    </location>
</feature>
<name>A0A839AEI4_9HYPH</name>
<organism evidence="2 3">
    <name type="scientific">Stappia albiluteola</name>
    <dbReference type="NCBI Taxonomy" id="2758565"/>
    <lineage>
        <taxon>Bacteria</taxon>
        <taxon>Pseudomonadati</taxon>
        <taxon>Pseudomonadota</taxon>
        <taxon>Alphaproteobacteria</taxon>
        <taxon>Hyphomicrobiales</taxon>
        <taxon>Stappiaceae</taxon>
        <taxon>Stappia</taxon>
    </lineage>
</organism>
<keyword evidence="3" id="KW-1185">Reference proteome</keyword>
<reference evidence="2 3" key="1">
    <citation type="submission" date="2020-07" db="EMBL/GenBank/DDBJ databases">
        <title>Stappia sp., F7233, whole genome shotgun sequencing project.</title>
        <authorList>
            <person name="Jiang S."/>
            <person name="Liu Z.W."/>
            <person name="Du Z.J."/>
        </authorList>
    </citation>
    <scope>NUCLEOTIDE SEQUENCE [LARGE SCALE GENOMIC DNA]</scope>
    <source>
        <strain evidence="2 3">F7233</strain>
    </source>
</reference>
<dbReference type="RefSeq" id="WP_182164981.1">
    <property type="nucleotide sequence ID" value="NZ_JACFXV010000053.1"/>
</dbReference>
<comment type="caution">
    <text evidence="2">The sequence shown here is derived from an EMBL/GenBank/DDBJ whole genome shotgun (WGS) entry which is preliminary data.</text>
</comment>
<keyword evidence="1" id="KW-1133">Transmembrane helix</keyword>
<protein>
    <submittedName>
        <fullName evidence="2">Uncharacterized protein</fullName>
    </submittedName>
</protein>
<evidence type="ECO:0000313" key="3">
    <source>
        <dbReference type="Proteomes" id="UP000541109"/>
    </source>
</evidence>
<accession>A0A839AEI4</accession>
<keyword evidence="1" id="KW-0472">Membrane</keyword>
<proteinExistence type="predicted"/>
<dbReference type="Proteomes" id="UP000541109">
    <property type="component" value="Unassembled WGS sequence"/>
</dbReference>
<keyword evidence="1" id="KW-0812">Transmembrane</keyword>
<dbReference type="AlphaFoldDB" id="A0A839AEI4"/>